<dbReference type="Proteomes" id="UP000595197">
    <property type="component" value="Plasmid pTT6-1"/>
</dbReference>
<organism evidence="1 2">
    <name type="scientific">Skermanella cutis</name>
    <dbReference type="NCBI Taxonomy" id="2775420"/>
    <lineage>
        <taxon>Bacteria</taxon>
        <taxon>Pseudomonadati</taxon>
        <taxon>Pseudomonadota</taxon>
        <taxon>Alphaproteobacteria</taxon>
        <taxon>Rhodospirillales</taxon>
        <taxon>Azospirillaceae</taxon>
        <taxon>Skermanella</taxon>
    </lineage>
</organism>
<dbReference type="RefSeq" id="WP_201082535.1">
    <property type="nucleotide sequence ID" value="NZ_CP067421.1"/>
</dbReference>
<accession>A0ABX7BGC1</accession>
<dbReference type="InterPro" id="IPR015946">
    <property type="entry name" value="KH_dom-like_a/b"/>
</dbReference>
<dbReference type="PANTHER" id="PTHR35368:SF1">
    <property type="entry name" value="HYDROPEROXIDE REDUCTASE"/>
    <property type="match status" value="1"/>
</dbReference>
<gene>
    <name evidence="1" type="ORF">IGS68_28670</name>
</gene>
<dbReference type="Pfam" id="PF02566">
    <property type="entry name" value="OsmC"/>
    <property type="match status" value="1"/>
</dbReference>
<dbReference type="InterPro" id="IPR003718">
    <property type="entry name" value="OsmC/Ohr_fam"/>
</dbReference>
<keyword evidence="1" id="KW-0614">Plasmid</keyword>
<name>A0ABX7BGC1_9PROT</name>
<protein>
    <submittedName>
        <fullName evidence="1">OsmC family protein</fullName>
    </submittedName>
</protein>
<evidence type="ECO:0000313" key="1">
    <source>
        <dbReference type="EMBL" id="QQP93128.1"/>
    </source>
</evidence>
<keyword evidence="2" id="KW-1185">Reference proteome</keyword>
<dbReference type="SUPFAM" id="SSF82784">
    <property type="entry name" value="OsmC-like"/>
    <property type="match status" value="1"/>
</dbReference>
<geneLocation type="plasmid" evidence="1 2">
    <name>pTT6-1</name>
</geneLocation>
<evidence type="ECO:0000313" key="2">
    <source>
        <dbReference type="Proteomes" id="UP000595197"/>
    </source>
</evidence>
<proteinExistence type="predicted"/>
<dbReference type="InterPro" id="IPR036102">
    <property type="entry name" value="OsmC/Ohrsf"/>
</dbReference>
<reference evidence="1" key="1">
    <citation type="submission" date="2021-02" db="EMBL/GenBank/DDBJ databases">
        <title>Skermanella TT6 skin isolate.</title>
        <authorList>
            <person name="Lee K."/>
            <person name="Ganzorig M."/>
        </authorList>
    </citation>
    <scope>NUCLEOTIDE SEQUENCE</scope>
    <source>
        <strain evidence="1">TT6</strain>
    </source>
</reference>
<dbReference type="InterPro" id="IPR052924">
    <property type="entry name" value="OsmC/Ohr_hydroprdx_reductase"/>
</dbReference>
<dbReference type="EMBL" id="CP067421">
    <property type="protein sequence ID" value="QQP93128.1"/>
    <property type="molecule type" value="Genomic_DNA"/>
</dbReference>
<dbReference type="PANTHER" id="PTHR35368">
    <property type="entry name" value="HYDROPEROXIDE REDUCTASE"/>
    <property type="match status" value="1"/>
</dbReference>
<sequence length="183" mass="19526">MANDPPNGLDVLALRDTAAVIASDPAKGAARFHVRTLWDGGTRSRSTVTGYELGGQVIERRFEIKSDEPLELLGGNSAPNPQELLMAAVNACMTVGYVANAALMGVSLSALEIEMQGTLDLRGFLGLSDDVPAGYQSLDYTVRIAGDGTAQQFATIHEAVMRTSPNYFNMAHPISMNGRLDIL</sequence>
<dbReference type="Gene3D" id="3.30.300.20">
    <property type="match status" value="1"/>
</dbReference>